<dbReference type="OrthoDB" id="10063099at2759"/>
<dbReference type="Gene3D" id="2.60.120.650">
    <property type="entry name" value="Cupin"/>
    <property type="match status" value="1"/>
</dbReference>
<dbReference type="InterPro" id="IPR041667">
    <property type="entry name" value="Cupin_8"/>
</dbReference>
<dbReference type="GO" id="GO:0016706">
    <property type="term" value="F:2-oxoglutarate-dependent dioxygenase activity"/>
    <property type="evidence" value="ECO:0007669"/>
    <property type="project" value="TreeGrafter"/>
</dbReference>
<name>A0A9Q1HDP5_HOLLE</name>
<evidence type="ECO:0000259" key="2">
    <source>
        <dbReference type="Pfam" id="PF13621"/>
    </source>
</evidence>
<evidence type="ECO:0000313" key="4">
    <source>
        <dbReference type="Proteomes" id="UP001152320"/>
    </source>
</evidence>
<gene>
    <name evidence="3" type="ORF">HOLleu_13195</name>
</gene>
<dbReference type="Pfam" id="PF13621">
    <property type="entry name" value="Cupin_8"/>
    <property type="match status" value="1"/>
</dbReference>
<comment type="caution">
    <text evidence="3">The sequence shown here is derived from an EMBL/GenBank/DDBJ whole genome shotgun (WGS) entry which is preliminary data.</text>
</comment>
<feature type="transmembrane region" description="Helical" evidence="1">
    <location>
        <begin position="49"/>
        <end position="71"/>
    </location>
</feature>
<dbReference type="Proteomes" id="UP001152320">
    <property type="component" value="Chromosome 5"/>
</dbReference>
<dbReference type="PANTHER" id="PTHR12480">
    <property type="entry name" value="ARGININE DEMETHYLASE AND LYSYL-HYDROXYLASE JMJD"/>
    <property type="match status" value="1"/>
</dbReference>
<dbReference type="EMBL" id="JAIZAY010000005">
    <property type="protein sequence ID" value="KAJ8042195.1"/>
    <property type="molecule type" value="Genomic_DNA"/>
</dbReference>
<evidence type="ECO:0000313" key="3">
    <source>
        <dbReference type="EMBL" id="KAJ8042195.1"/>
    </source>
</evidence>
<reference evidence="3" key="1">
    <citation type="submission" date="2021-10" db="EMBL/GenBank/DDBJ databases">
        <title>Tropical sea cucumber genome reveals ecological adaptation and Cuvierian tubules defense mechanism.</title>
        <authorList>
            <person name="Chen T."/>
        </authorList>
    </citation>
    <scope>NUCLEOTIDE SEQUENCE</scope>
    <source>
        <strain evidence="3">Nanhai2018</strain>
        <tissue evidence="3">Muscle</tissue>
    </source>
</reference>
<keyword evidence="1" id="KW-1133">Transmembrane helix</keyword>
<organism evidence="3 4">
    <name type="scientific">Holothuria leucospilota</name>
    <name type="common">Black long sea cucumber</name>
    <name type="synonym">Mertensiothuria leucospilota</name>
    <dbReference type="NCBI Taxonomy" id="206669"/>
    <lineage>
        <taxon>Eukaryota</taxon>
        <taxon>Metazoa</taxon>
        <taxon>Echinodermata</taxon>
        <taxon>Eleutherozoa</taxon>
        <taxon>Echinozoa</taxon>
        <taxon>Holothuroidea</taxon>
        <taxon>Aspidochirotacea</taxon>
        <taxon>Aspidochirotida</taxon>
        <taxon>Holothuriidae</taxon>
        <taxon>Holothuria</taxon>
    </lineage>
</organism>
<accession>A0A9Q1HDP5</accession>
<sequence length="346" mass="40644">MAKQAKIKFEEIVKWNFVSLTEEDLNQIPSYLELKKCLPPKPSRHWLHCLYLILFILIAMALLPIFVFVLVQNGYLPENKVLQSIHKEMARRFVEDFLKFEFNKEYCLLESLEGVEDMFRPPIDCSICQNVTEVERLSEISLSEFEEKYAYSSKPVIITDAMREWTAQEKFSFEYFKQVYHNDSPALDSSSSECQFFPYQTSFESLRDVFSMNSDRAHLRDGSKPWYIGWSNCDSMAANTLRQHYKRPYFLPSESESSRTDWIFMGAPGYGAPMHIDNVEFPSWQAQVKGIKRWYLEPPPECYLQCHFLEVVVHPGEIIVLDTNRWFHQTFIEGTELSITIGSEYD</sequence>
<dbReference type="PANTHER" id="PTHR12480:SF19">
    <property type="entry name" value="CUPIN-LIKE DOMAIN-CONTAINING PROTEIN"/>
    <property type="match status" value="1"/>
</dbReference>
<keyword evidence="1" id="KW-0812">Transmembrane</keyword>
<dbReference type="AlphaFoldDB" id="A0A9Q1HDP5"/>
<feature type="domain" description="Cupin-like" evidence="2">
    <location>
        <begin position="143"/>
        <end position="301"/>
    </location>
</feature>
<protein>
    <submittedName>
        <fullName evidence="3">Bifunctional arginine demethylase and lysyl-hydroxylase JMJD6</fullName>
    </submittedName>
</protein>
<keyword evidence="1" id="KW-0472">Membrane</keyword>
<dbReference type="SUPFAM" id="SSF51197">
    <property type="entry name" value="Clavaminate synthase-like"/>
    <property type="match status" value="1"/>
</dbReference>
<evidence type="ECO:0000256" key="1">
    <source>
        <dbReference type="SAM" id="Phobius"/>
    </source>
</evidence>
<dbReference type="InterPro" id="IPR050910">
    <property type="entry name" value="JMJD6_ArgDemeth/LysHydrox"/>
</dbReference>
<keyword evidence="4" id="KW-1185">Reference proteome</keyword>
<proteinExistence type="predicted"/>